<dbReference type="InterPro" id="IPR033344">
    <property type="entry name" value="CURT1"/>
</dbReference>
<feature type="compositionally biased region" description="Basic and acidic residues" evidence="2">
    <location>
        <begin position="63"/>
        <end position="73"/>
    </location>
</feature>
<protein>
    <recommendedName>
        <fullName evidence="4">Cyanobacterial aminoacyl-tRNA synthetase CAAD domain-containing protein</fullName>
    </recommendedName>
</protein>
<gene>
    <name evidence="5" type="ORF">GAYE_SCF54G6208</name>
</gene>
<dbReference type="GO" id="GO:0016020">
    <property type="term" value="C:membrane"/>
    <property type="evidence" value="ECO:0007669"/>
    <property type="project" value="UniProtKB-SubCell"/>
</dbReference>
<name>A0AAV9IMB3_9RHOD</name>
<dbReference type="PANTHER" id="PTHR33222:SF4">
    <property type="entry name" value="PROTEIN CURVATURE THYLAKOID 1A, CHLOROPLASTIC"/>
    <property type="match status" value="1"/>
</dbReference>
<evidence type="ECO:0000256" key="2">
    <source>
        <dbReference type="SAM" id="MobiDB-lite"/>
    </source>
</evidence>
<feature type="transmembrane region" description="Helical" evidence="3">
    <location>
        <begin position="121"/>
        <end position="142"/>
    </location>
</feature>
<evidence type="ECO:0000313" key="5">
    <source>
        <dbReference type="EMBL" id="KAK4528271.1"/>
    </source>
</evidence>
<comment type="subcellular location">
    <subcellularLocation>
        <location evidence="1">Membrane</location>
        <topology evidence="1">Multi-pass membrane protein</topology>
    </subcellularLocation>
</comment>
<dbReference type="GO" id="GO:0009579">
    <property type="term" value="C:thylakoid"/>
    <property type="evidence" value="ECO:0007669"/>
    <property type="project" value="InterPro"/>
</dbReference>
<evidence type="ECO:0000256" key="3">
    <source>
        <dbReference type="SAM" id="Phobius"/>
    </source>
</evidence>
<sequence>MTCGFVGASSCSCLVYRNPRNLAKCFPTKEHKIFRRATTHTCKTTILAVDKSSSSTSNVGKTEQSKPFEPKKSEEANSFQQSFSSMPSMQNNWFSDPSKFNAKVQDVAQDILHRPTFYAQLLAATVGIVVAIDILDAIVLALNRLPLLPSIFELVGLGYSGWFIWRYVLFSSSRQELKSKLDSFIGKATNKK</sequence>
<comment type="caution">
    <text evidence="5">The sequence shown here is derived from an EMBL/GenBank/DDBJ whole genome shotgun (WGS) entry which is preliminary data.</text>
</comment>
<keyword evidence="3" id="KW-0812">Transmembrane</keyword>
<dbReference type="AlphaFoldDB" id="A0AAV9IMB3"/>
<dbReference type="Pfam" id="PF14159">
    <property type="entry name" value="CAAD"/>
    <property type="match status" value="1"/>
</dbReference>
<evidence type="ECO:0000259" key="4">
    <source>
        <dbReference type="Pfam" id="PF14159"/>
    </source>
</evidence>
<reference evidence="5 6" key="1">
    <citation type="submission" date="2022-07" db="EMBL/GenBank/DDBJ databases">
        <title>Genome-wide signatures of adaptation to extreme environments.</title>
        <authorList>
            <person name="Cho C.H."/>
            <person name="Yoon H.S."/>
        </authorList>
    </citation>
    <scope>NUCLEOTIDE SEQUENCE [LARGE SCALE GENOMIC DNA]</scope>
    <source>
        <strain evidence="5 6">108.79 E11</strain>
    </source>
</reference>
<feature type="transmembrane region" description="Helical" evidence="3">
    <location>
        <begin position="148"/>
        <end position="169"/>
    </location>
</feature>
<keyword evidence="6" id="KW-1185">Reference proteome</keyword>
<evidence type="ECO:0000256" key="1">
    <source>
        <dbReference type="ARBA" id="ARBA00004141"/>
    </source>
</evidence>
<keyword evidence="3" id="KW-1133">Transmembrane helix</keyword>
<accession>A0AAV9IMB3</accession>
<dbReference type="InterPro" id="IPR025564">
    <property type="entry name" value="CAAD_dom"/>
</dbReference>
<feature type="region of interest" description="Disordered" evidence="2">
    <location>
        <begin position="54"/>
        <end position="73"/>
    </location>
</feature>
<proteinExistence type="predicted"/>
<evidence type="ECO:0000313" key="6">
    <source>
        <dbReference type="Proteomes" id="UP001300502"/>
    </source>
</evidence>
<dbReference type="EMBL" id="JANCYU010000062">
    <property type="protein sequence ID" value="KAK4528271.1"/>
    <property type="molecule type" value="Genomic_DNA"/>
</dbReference>
<keyword evidence="3" id="KW-0472">Membrane</keyword>
<dbReference type="PANTHER" id="PTHR33222">
    <property type="match status" value="1"/>
</dbReference>
<dbReference type="Proteomes" id="UP001300502">
    <property type="component" value="Unassembled WGS sequence"/>
</dbReference>
<organism evidence="5 6">
    <name type="scientific">Galdieria yellowstonensis</name>
    <dbReference type="NCBI Taxonomy" id="3028027"/>
    <lineage>
        <taxon>Eukaryota</taxon>
        <taxon>Rhodophyta</taxon>
        <taxon>Bangiophyceae</taxon>
        <taxon>Galdieriales</taxon>
        <taxon>Galdieriaceae</taxon>
        <taxon>Galdieria</taxon>
    </lineage>
</organism>
<feature type="domain" description="Cyanobacterial aminoacyl-tRNA synthetase CAAD" evidence="4">
    <location>
        <begin position="119"/>
        <end position="186"/>
    </location>
</feature>